<dbReference type="Pfam" id="PF10062">
    <property type="entry name" value="DUF2300"/>
    <property type="match status" value="2"/>
</dbReference>
<reference evidence="4" key="1">
    <citation type="journal article" date="2019" name="Int. J. Syst. Evol. Microbiol.">
        <title>The Global Catalogue of Microorganisms (GCM) 10K type strain sequencing project: providing services to taxonomists for standard genome sequencing and annotation.</title>
        <authorList>
            <consortium name="The Broad Institute Genomics Platform"/>
            <consortium name="The Broad Institute Genome Sequencing Center for Infectious Disease"/>
            <person name="Wu L."/>
            <person name="Ma J."/>
        </authorList>
    </citation>
    <scope>NUCLEOTIDE SEQUENCE [LARGE SCALE GENOMIC DNA]</scope>
    <source>
        <strain evidence="4">JCM 18715</strain>
    </source>
</reference>
<feature type="signal peptide" evidence="1">
    <location>
        <begin position="1"/>
        <end position="23"/>
    </location>
</feature>
<evidence type="ECO:0000313" key="3">
    <source>
        <dbReference type="EMBL" id="GAA5167836.1"/>
    </source>
</evidence>
<keyword evidence="1" id="KW-0732">Signal</keyword>
<sequence>MRLRLPFAGSVLAALLFAGSACGATLPATEATRFVTQTHGELASYRINGASLSADETPLPSAELGSLWKLFVFSYLVAQQQTSPDYQCRGNDREEAYCCEAGGRIGREDALIKSCGRYFEPTRLQLQPTNWRDFWVAQQAPAWLHKLSNLHERHAVPVAELLAALDAVPADVRHHASHTLLHVLGQNTAGDALDHLGGLLRPKTWTMPDPRHPGMRRGGAAGWLADGSPFWLAGRGAGIEVLRRSAPALSDTLMRQQVPDDAQCIRVHFFKRYPLKQLVALASGQPARPGALTGHFRAHFENGNSLDFNANGELQLAQRDNSPSITGKFSINEYVARVIDREAAAEPRDAARALAVVIRSYLLQNARPDRDCLAIDDSTATQRVSPRPASAAARAIADWSDGLVLDRPAQYHLDKASHGVLSWTTARQSANSGEHFLRILSTAFPDSNLSSAAVTAGERCIAAPAAQKWLHDNLPRWHRQLQAEAGYSAPAQTPPVCMARSTNPHADMHKRRIYVHGWQSQQDRLAIAHEYLHLAFEGHPRADNEDFVERLARHLILGTP</sequence>
<dbReference type="EMBL" id="BAABLD010000008">
    <property type="protein sequence ID" value="GAA5167836.1"/>
    <property type="molecule type" value="Genomic_DNA"/>
</dbReference>
<dbReference type="Proteomes" id="UP001500547">
    <property type="component" value="Unassembled WGS sequence"/>
</dbReference>
<comment type="caution">
    <text evidence="3">The sequence shown here is derived from an EMBL/GenBank/DDBJ whole genome shotgun (WGS) entry which is preliminary data.</text>
</comment>
<dbReference type="RefSeq" id="WP_345533599.1">
    <property type="nucleotide sequence ID" value="NZ_BAABLD010000008.1"/>
</dbReference>
<organism evidence="3 4">
    <name type="scientific">Viridibacterium curvum</name>
    <dbReference type="NCBI Taxonomy" id="1101404"/>
    <lineage>
        <taxon>Bacteria</taxon>
        <taxon>Pseudomonadati</taxon>
        <taxon>Pseudomonadota</taxon>
        <taxon>Betaproteobacteria</taxon>
        <taxon>Rhodocyclales</taxon>
        <taxon>Rhodocyclaceae</taxon>
        <taxon>Viridibacterium</taxon>
    </lineage>
</organism>
<keyword evidence="4" id="KW-1185">Reference proteome</keyword>
<name>A0ABP9QUK7_9RHOO</name>
<gene>
    <name evidence="3" type="ORF">GCM10025770_27060</name>
</gene>
<evidence type="ECO:0000259" key="2">
    <source>
        <dbReference type="Pfam" id="PF10062"/>
    </source>
</evidence>
<protein>
    <submittedName>
        <fullName evidence="3">DUF2300 domain-containing protein</fullName>
    </submittedName>
</protein>
<proteinExistence type="predicted"/>
<accession>A0ABP9QUK7</accession>
<dbReference type="PROSITE" id="PS51257">
    <property type="entry name" value="PROKAR_LIPOPROTEIN"/>
    <property type="match status" value="1"/>
</dbReference>
<feature type="chain" id="PRO_5045275184" evidence="1">
    <location>
        <begin position="24"/>
        <end position="560"/>
    </location>
</feature>
<evidence type="ECO:0000313" key="4">
    <source>
        <dbReference type="Proteomes" id="UP001500547"/>
    </source>
</evidence>
<dbReference type="InterPro" id="IPR018748">
    <property type="entry name" value="DUF2300_secreted"/>
</dbReference>
<feature type="domain" description="DUF2300" evidence="2">
    <location>
        <begin position="90"/>
        <end position="207"/>
    </location>
</feature>
<feature type="domain" description="DUF2300" evidence="2">
    <location>
        <begin position="420"/>
        <end position="540"/>
    </location>
</feature>
<evidence type="ECO:0000256" key="1">
    <source>
        <dbReference type="SAM" id="SignalP"/>
    </source>
</evidence>